<evidence type="ECO:0000313" key="1">
    <source>
        <dbReference type="EMBL" id="KAL3820260.1"/>
    </source>
</evidence>
<gene>
    <name evidence="1" type="ORF">ACJIZ3_006165</name>
</gene>
<name>A0ABD3S6X0_9LAMI</name>
<dbReference type="AlphaFoldDB" id="A0ABD3S6X0"/>
<dbReference type="EMBL" id="JBJXBP010000007">
    <property type="protein sequence ID" value="KAL3820260.1"/>
    <property type="molecule type" value="Genomic_DNA"/>
</dbReference>
<proteinExistence type="predicted"/>
<sequence>MSVIGANDVVSKLTKEQKDSVRLIELNVDSNYLKSNKLKADLLNMENADEQFKRKFALLDKGFLSIVTDINKLAKINLAHLVFDCLVKGIRER</sequence>
<protein>
    <submittedName>
        <fullName evidence="1">Uncharacterized protein</fullName>
    </submittedName>
</protein>
<evidence type="ECO:0000313" key="2">
    <source>
        <dbReference type="Proteomes" id="UP001634393"/>
    </source>
</evidence>
<accession>A0ABD3S6X0</accession>
<comment type="caution">
    <text evidence="1">The sequence shown here is derived from an EMBL/GenBank/DDBJ whole genome shotgun (WGS) entry which is preliminary data.</text>
</comment>
<dbReference type="Proteomes" id="UP001634393">
    <property type="component" value="Unassembled WGS sequence"/>
</dbReference>
<keyword evidence="2" id="KW-1185">Reference proteome</keyword>
<reference evidence="1 2" key="1">
    <citation type="submission" date="2024-12" db="EMBL/GenBank/DDBJ databases">
        <title>The unique morphological basis and parallel evolutionary history of personate flowers in Penstemon.</title>
        <authorList>
            <person name="Depatie T.H."/>
            <person name="Wessinger C.A."/>
        </authorList>
    </citation>
    <scope>NUCLEOTIDE SEQUENCE [LARGE SCALE GENOMIC DNA]</scope>
    <source>
        <strain evidence="1">WTNN_2</strain>
        <tissue evidence="1">Leaf</tissue>
    </source>
</reference>
<organism evidence="1 2">
    <name type="scientific">Penstemon smallii</name>
    <dbReference type="NCBI Taxonomy" id="265156"/>
    <lineage>
        <taxon>Eukaryota</taxon>
        <taxon>Viridiplantae</taxon>
        <taxon>Streptophyta</taxon>
        <taxon>Embryophyta</taxon>
        <taxon>Tracheophyta</taxon>
        <taxon>Spermatophyta</taxon>
        <taxon>Magnoliopsida</taxon>
        <taxon>eudicotyledons</taxon>
        <taxon>Gunneridae</taxon>
        <taxon>Pentapetalae</taxon>
        <taxon>asterids</taxon>
        <taxon>lamiids</taxon>
        <taxon>Lamiales</taxon>
        <taxon>Plantaginaceae</taxon>
        <taxon>Cheloneae</taxon>
        <taxon>Penstemon</taxon>
    </lineage>
</organism>